<evidence type="ECO:0000259" key="2">
    <source>
        <dbReference type="PROSITE" id="PS51140"/>
    </source>
</evidence>
<feature type="domain" description="CUE" evidence="2">
    <location>
        <begin position="12"/>
        <end position="55"/>
    </location>
</feature>
<dbReference type="InterPro" id="IPR040192">
    <property type="entry name" value="CUEDC1"/>
</dbReference>
<dbReference type="Pfam" id="PF02845">
    <property type="entry name" value="CUE"/>
    <property type="match status" value="1"/>
</dbReference>
<gene>
    <name evidence="3" type="ORF">OTU49_005608</name>
</gene>
<dbReference type="GO" id="GO:0043130">
    <property type="term" value="F:ubiquitin binding"/>
    <property type="evidence" value="ECO:0007669"/>
    <property type="project" value="InterPro"/>
</dbReference>
<dbReference type="PANTHER" id="PTHR13467:SF3">
    <property type="entry name" value="CUE DOMAIN-CONTAINING PROTEIN 1"/>
    <property type="match status" value="1"/>
</dbReference>
<reference evidence="3 4" key="1">
    <citation type="journal article" date="2024" name="BMC Genomics">
        <title>Genome assembly of redclaw crayfish (Cherax quadricarinatus) provides insights into its immune adaptation and hypoxia tolerance.</title>
        <authorList>
            <person name="Liu Z."/>
            <person name="Zheng J."/>
            <person name="Li H."/>
            <person name="Fang K."/>
            <person name="Wang S."/>
            <person name="He J."/>
            <person name="Zhou D."/>
            <person name="Weng S."/>
            <person name="Chi M."/>
            <person name="Gu Z."/>
            <person name="He J."/>
            <person name="Li F."/>
            <person name="Wang M."/>
        </authorList>
    </citation>
    <scope>NUCLEOTIDE SEQUENCE [LARGE SCALE GENOMIC DNA]</scope>
    <source>
        <strain evidence="3">ZL_2023a</strain>
    </source>
</reference>
<protein>
    <recommendedName>
        <fullName evidence="2">CUE domain-containing protein</fullName>
    </recommendedName>
</protein>
<dbReference type="SUPFAM" id="SSF46934">
    <property type="entry name" value="UBA-like"/>
    <property type="match status" value="1"/>
</dbReference>
<name>A0AAW0X4M3_CHEQU</name>
<dbReference type="CDD" id="cd14366">
    <property type="entry name" value="CUE_CUED1"/>
    <property type="match status" value="1"/>
</dbReference>
<dbReference type="InterPro" id="IPR040195">
    <property type="entry name" value="CUE_CUED1"/>
</dbReference>
<dbReference type="Gene3D" id="1.10.8.10">
    <property type="entry name" value="DNA helicase RuvA subunit, C-terminal domain"/>
    <property type="match status" value="1"/>
</dbReference>
<evidence type="ECO:0000313" key="4">
    <source>
        <dbReference type="Proteomes" id="UP001445076"/>
    </source>
</evidence>
<comment type="caution">
    <text evidence="3">The sequence shown here is derived from an EMBL/GenBank/DDBJ whole genome shotgun (WGS) entry which is preliminary data.</text>
</comment>
<dbReference type="EMBL" id="JARKIK010000048">
    <property type="protein sequence ID" value="KAK8735294.1"/>
    <property type="molecule type" value="Genomic_DNA"/>
</dbReference>
<dbReference type="InterPro" id="IPR003892">
    <property type="entry name" value="CUE"/>
</dbReference>
<feature type="compositionally biased region" description="Polar residues" evidence="1">
    <location>
        <begin position="55"/>
        <end position="66"/>
    </location>
</feature>
<sequence>MAAVEGQATQLDFHQAMEDFKTMFPDVDADVIEAVLRANQGAVHETIDQLLTMTTDTESQSESVGNQLAPHGGSGGVGACNELPPSYALSATPPPSYHQAVPSPHRSPLRGGLAQSEESLSLRAQRNWNPPMLLPLPADFLRLTPPPHQGVGVLSPQRLSQRLNENALAREAVGESDAELAQYLKDERIALFLQNDEFMDELRTNREFMTALQEDYESEAGDDDEMEGAEGKGQLAQLDDATLRERIATMGKASRKKFAQIAKVFSRRKRTSGRSLLPSAGRDQLLISADPLIEDEDDDRQPQQIHVEGGLSSSPRHIR</sequence>
<dbReference type="SMART" id="SM00546">
    <property type="entry name" value="CUE"/>
    <property type="match status" value="1"/>
</dbReference>
<evidence type="ECO:0000256" key="1">
    <source>
        <dbReference type="SAM" id="MobiDB-lite"/>
    </source>
</evidence>
<evidence type="ECO:0000313" key="3">
    <source>
        <dbReference type="EMBL" id="KAK8735294.1"/>
    </source>
</evidence>
<accession>A0AAW0X4M3</accession>
<organism evidence="3 4">
    <name type="scientific">Cherax quadricarinatus</name>
    <name type="common">Australian red claw crayfish</name>
    <dbReference type="NCBI Taxonomy" id="27406"/>
    <lineage>
        <taxon>Eukaryota</taxon>
        <taxon>Metazoa</taxon>
        <taxon>Ecdysozoa</taxon>
        <taxon>Arthropoda</taxon>
        <taxon>Crustacea</taxon>
        <taxon>Multicrustacea</taxon>
        <taxon>Malacostraca</taxon>
        <taxon>Eumalacostraca</taxon>
        <taxon>Eucarida</taxon>
        <taxon>Decapoda</taxon>
        <taxon>Pleocyemata</taxon>
        <taxon>Astacidea</taxon>
        <taxon>Parastacoidea</taxon>
        <taxon>Parastacidae</taxon>
        <taxon>Cherax</taxon>
    </lineage>
</organism>
<feature type="region of interest" description="Disordered" evidence="1">
    <location>
        <begin position="55"/>
        <end position="118"/>
    </location>
</feature>
<dbReference type="PROSITE" id="PS51140">
    <property type="entry name" value="CUE"/>
    <property type="match status" value="1"/>
</dbReference>
<proteinExistence type="predicted"/>
<feature type="region of interest" description="Disordered" evidence="1">
    <location>
        <begin position="287"/>
        <end position="319"/>
    </location>
</feature>
<dbReference type="PANTHER" id="PTHR13467">
    <property type="entry name" value="CUE DOMAIN CONTAINING PROTEIN 1"/>
    <property type="match status" value="1"/>
</dbReference>
<dbReference type="AlphaFoldDB" id="A0AAW0X4M3"/>
<dbReference type="InterPro" id="IPR009060">
    <property type="entry name" value="UBA-like_sf"/>
</dbReference>
<dbReference type="Proteomes" id="UP001445076">
    <property type="component" value="Unassembled WGS sequence"/>
</dbReference>
<keyword evidence="4" id="KW-1185">Reference proteome</keyword>